<protein>
    <submittedName>
        <fullName evidence="1">Secreted protein</fullName>
    </submittedName>
</protein>
<sequence length="145" mass="16877">MTVIISILRDFKAKCFLKYLASFFGICLLFSCGSKGEEEISKEGEYLLFEILQDLKGCHNSEDLKIKSGLLEKKFYRLAEILITLDRKCLKEMDSIERTGDLSLSDELRTELKRLYRLKGGQETLEKLQQKGLDLLDRHEKKRVH</sequence>
<comment type="caution">
    <text evidence="1">The sequence shown here is derived from an EMBL/GenBank/DDBJ whole genome shotgun (WGS) entry which is preliminary data.</text>
</comment>
<keyword evidence="2" id="KW-1185">Reference proteome</keyword>
<proteinExistence type="predicted"/>
<dbReference type="Proteomes" id="UP000031552">
    <property type="component" value="Unassembled WGS sequence"/>
</dbReference>
<evidence type="ECO:0000313" key="1">
    <source>
        <dbReference type="EMBL" id="CDR35042.1"/>
    </source>
</evidence>
<reference evidence="1" key="1">
    <citation type="submission" date="2013-12" db="EMBL/GenBank/DDBJ databases">
        <authorList>
            <person name="Linke B."/>
        </authorList>
    </citation>
    <scope>NUCLEOTIDE SEQUENCE [LARGE SCALE GENOMIC DNA]</scope>
    <source>
        <strain evidence="1">CRIB-18</strain>
    </source>
</reference>
<name>A0A090D0H6_9BACT</name>
<reference evidence="1" key="2">
    <citation type="submission" date="2014-09" db="EMBL/GenBank/DDBJ databases">
        <title>Criblamydia sequanensis harbors a mega-plasmid encoding arsenite resistance.</title>
        <authorList>
            <person name="Bertelli C."/>
            <person name="Goesmann A."/>
            <person name="Greub G."/>
        </authorList>
    </citation>
    <scope>NUCLEOTIDE SEQUENCE [LARGE SCALE GENOMIC DNA]</scope>
    <source>
        <strain evidence="1">CRIB-18</strain>
    </source>
</reference>
<evidence type="ECO:0000313" key="2">
    <source>
        <dbReference type="Proteomes" id="UP000031552"/>
    </source>
</evidence>
<accession>A0A090D0H6</accession>
<dbReference type="EMBL" id="CCEJ010000012">
    <property type="protein sequence ID" value="CDR35042.1"/>
    <property type="molecule type" value="Genomic_DNA"/>
</dbReference>
<gene>
    <name evidence="1" type="ORF">CSEC_2236</name>
</gene>
<dbReference type="AlphaFoldDB" id="A0A090D0H6"/>
<organism evidence="1 2">
    <name type="scientific">Candidatus Criblamydia sequanensis CRIB-18</name>
    <dbReference type="NCBI Taxonomy" id="1437425"/>
    <lineage>
        <taxon>Bacteria</taxon>
        <taxon>Pseudomonadati</taxon>
        <taxon>Chlamydiota</taxon>
        <taxon>Chlamydiia</taxon>
        <taxon>Parachlamydiales</taxon>
        <taxon>Candidatus Criblamydiaceae</taxon>
        <taxon>Candidatus Criblamydia</taxon>
    </lineage>
</organism>
<dbReference type="RefSeq" id="WP_041018599.1">
    <property type="nucleotide sequence ID" value="NZ_CCEJ010000012.1"/>
</dbReference>
<dbReference type="eggNOG" id="ENOG5033PA0">
    <property type="taxonomic scope" value="Bacteria"/>
</dbReference>